<sequence>MGLDSPGLQLLLLVRAANSDQDPASHKDRVLEEFVARLRPDIRCYVKLDNPATSEQVVAKAQMVEQLLAEATADRLIRPSLPTHAIESSHCPGANPVVEF</sequence>
<evidence type="ECO:0000313" key="1">
    <source>
        <dbReference type="EMBL" id="VDO04230.1"/>
    </source>
</evidence>
<gene>
    <name evidence="1" type="ORF">HPLM_LOCUS51</name>
</gene>
<dbReference type="OrthoDB" id="5872378at2759"/>
<name>A0A3P7S554_HAEPC</name>
<keyword evidence="2" id="KW-1185">Reference proteome</keyword>
<dbReference type="AlphaFoldDB" id="A0A3P7S554"/>
<dbReference type="EMBL" id="UZAF01000019">
    <property type="protein sequence ID" value="VDO04230.1"/>
    <property type="molecule type" value="Genomic_DNA"/>
</dbReference>
<evidence type="ECO:0000313" key="2">
    <source>
        <dbReference type="Proteomes" id="UP000268014"/>
    </source>
</evidence>
<organism evidence="1 2">
    <name type="scientific">Haemonchus placei</name>
    <name type="common">Barber's pole worm</name>
    <dbReference type="NCBI Taxonomy" id="6290"/>
    <lineage>
        <taxon>Eukaryota</taxon>
        <taxon>Metazoa</taxon>
        <taxon>Ecdysozoa</taxon>
        <taxon>Nematoda</taxon>
        <taxon>Chromadorea</taxon>
        <taxon>Rhabditida</taxon>
        <taxon>Rhabditina</taxon>
        <taxon>Rhabditomorpha</taxon>
        <taxon>Strongyloidea</taxon>
        <taxon>Trichostrongylidae</taxon>
        <taxon>Haemonchus</taxon>
    </lineage>
</organism>
<protein>
    <submittedName>
        <fullName evidence="1">Uncharacterized protein</fullName>
    </submittedName>
</protein>
<proteinExistence type="predicted"/>
<accession>A0A3P7S554</accession>
<dbReference type="Proteomes" id="UP000268014">
    <property type="component" value="Unassembled WGS sequence"/>
</dbReference>
<reference evidence="1 2" key="1">
    <citation type="submission" date="2018-11" db="EMBL/GenBank/DDBJ databases">
        <authorList>
            <consortium name="Pathogen Informatics"/>
        </authorList>
    </citation>
    <scope>NUCLEOTIDE SEQUENCE [LARGE SCALE GENOMIC DNA]</scope>
    <source>
        <strain evidence="1 2">MHpl1</strain>
    </source>
</reference>